<keyword evidence="2" id="KW-1185">Reference proteome</keyword>
<dbReference type="OMA" id="VSWKYGV"/>
<dbReference type="KEGG" id="tbl:TBLA_0B09290"/>
<dbReference type="Proteomes" id="UP000002866">
    <property type="component" value="Chromosome 2"/>
</dbReference>
<dbReference type="RefSeq" id="XP_004179265.1">
    <property type="nucleotide sequence ID" value="XM_004179217.1"/>
</dbReference>
<reference evidence="1 2" key="1">
    <citation type="journal article" date="2011" name="Proc. Natl. Acad. Sci. U.S.A.">
        <title>Evolutionary erosion of yeast sex chromosomes by mating-type switching accidents.</title>
        <authorList>
            <person name="Gordon J.L."/>
            <person name="Armisen D."/>
            <person name="Proux-Wera E."/>
            <person name="Oheigeartaigh S.S."/>
            <person name="Byrne K.P."/>
            <person name="Wolfe K.H."/>
        </authorList>
    </citation>
    <scope>NUCLEOTIDE SEQUENCE [LARGE SCALE GENOMIC DNA]</scope>
    <source>
        <strain evidence="2">ATCC 34711 / CBS 6284 / DSM 70876 / NBRC 10599 / NRRL Y-10934 / UCD 77-7</strain>
    </source>
</reference>
<dbReference type="GeneID" id="14494361"/>
<organism evidence="1 2">
    <name type="scientific">Henningerozyma blattae (strain ATCC 34711 / CBS 6284 / DSM 70876 / NBRC 10599 / NRRL Y-10934 / UCD 77-7)</name>
    <name type="common">Yeast</name>
    <name type="synonym">Tetrapisispora blattae</name>
    <dbReference type="NCBI Taxonomy" id="1071380"/>
    <lineage>
        <taxon>Eukaryota</taxon>
        <taxon>Fungi</taxon>
        <taxon>Dikarya</taxon>
        <taxon>Ascomycota</taxon>
        <taxon>Saccharomycotina</taxon>
        <taxon>Saccharomycetes</taxon>
        <taxon>Saccharomycetales</taxon>
        <taxon>Saccharomycetaceae</taxon>
        <taxon>Henningerozyma</taxon>
    </lineage>
</organism>
<proteinExistence type="predicted"/>
<dbReference type="AlphaFoldDB" id="I2H044"/>
<gene>
    <name evidence="1" type="primary">TBLA0B09290</name>
    <name evidence="1" type="ORF">TBLA_0B09290</name>
</gene>
<dbReference type="HOGENOM" id="CLU_1687903_0_0_1"/>
<accession>I2H044</accession>
<name>I2H044_HENB6</name>
<dbReference type="OrthoDB" id="4069985at2759"/>
<dbReference type="EMBL" id="HE806317">
    <property type="protein sequence ID" value="CCH59746.1"/>
    <property type="molecule type" value="Genomic_DNA"/>
</dbReference>
<dbReference type="InParanoid" id="I2H044"/>
<sequence length="156" mass="15352">MDSLSLSIDIPNLPRPVVIAQSNSTLLVKNNPNTPNSTDIISNPLNMTASTMSNLVSAGAVAASSVTGKAASTMSNLVSTGNVAASSVTSKGASTISNLVSNGNVAASSVNAKAGNATTTSKNAAAAGMVANPISWKYGVAIGIAMIGSLIFGAEL</sequence>
<evidence type="ECO:0000313" key="2">
    <source>
        <dbReference type="Proteomes" id="UP000002866"/>
    </source>
</evidence>
<protein>
    <submittedName>
        <fullName evidence="1">Uncharacterized protein</fullName>
    </submittedName>
</protein>
<evidence type="ECO:0000313" key="1">
    <source>
        <dbReference type="EMBL" id="CCH59746.1"/>
    </source>
</evidence>